<evidence type="ECO:0000313" key="8">
    <source>
        <dbReference type="EMBL" id="KIW50480.1"/>
    </source>
</evidence>
<dbReference type="GO" id="GO:0005634">
    <property type="term" value="C:nucleus"/>
    <property type="evidence" value="ECO:0007669"/>
    <property type="project" value="UniProtKB-SubCell"/>
</dbReference>
<keyword evidence="6" id="KW-0539">Nucleus</keyword>
<dbReference type="OrthoDB" id="654211at2759"/>
<dbReference type="Pfam" id="PF04082">
    <property type="entry name" value="Fungal_trans"/>
    <property type="match status" value="1"/>
</dbReference>
<dbReference type="AlphaFoldDB" id="A0A0D2E6X6"/>
<gene>
    <name evidence="8" type="ORF">PV05_12065</name>
</gene>
<evidence type="ECO:0000256" key="6">
    <source>
        <dbReference type="ARBA" id="ARBA00023242"/>
    </source>
</evidence>
<dbReference type="InterPro" id="IPR007219">
    <property type="entry name" value="XnlR_reg_dom"/>
</dbReference>
<dbReference type="GO" id="GO:0000785">
    <property type="term" value="C:chromatin"/>
    <property type="evidence" value="ECO:0007669"/>
    <property type="project" value="TreeGrafter"/>
</dbReference>
<keyword evidence="5" id="KW-0862">Zinc</keyword>
<dbReference type="Proteomes" id="UP000054342">
    <property type="component" value="Unassembled WGS sequence"/>
</dbReference>
<proteinExistence type="predicted"/>
<organism evidence="8 9">
    <name type="scientific">Exophiala xenobiotica</name>
    <dbReference type="NCBI Taxonomy" id="348802"/>
    <lineage>
        <taxon>Eukaryota</taxon>
        <taxon>Fungi</taxon>
        <taxon>Dikarya</taxon>
        <taxon>Ascomycota</taxon>
        <taxon>Pezizomycotina</taxon>
        <taxon>Eurotiomycetes</taxon>
        <taxon>Chaetothyriomycetidae</taxon>
        <taxon>Chaetothyriales</taxon>
        <taxon>Herpotrichiellaceae</taxon>
        <taxon>Exophiala</taxon>
    </lineage>
</organism>
<evidence type="ECO:0000256" key="2">
    <source>
        <dbReference type="ARBA" id="ARBA00022723"/>
    </source>
</evidence>
<feature type="domain" description="Xylanolytic transcriptional activator regulatory" evidence="7">
    <location>
        <begin position="191"/>
        <end position="372"/>
    </location>
</feature>
<accession>A0A0D2E6X6</accession>
<dbReference type="PANTHER" id="PTHR40626:SF3">
    <property type="entry name" value="TRANSCRIPTION FACTOR WITH C2H2 AND ZN(2)-CYS(6) DNA BINDING DOMAIN (EUROFUNG)-RELATED"/>
    <property type="match status" value="1"/>
</dbReference>
<dbReference type="STRING" id="348802.A0A0D2E6X6"/>
<keyword evidence="9" id="KW-1185">Reference proteome</keyword>
<dbReference type="GO" id="GO:0000978">
    <property type="term" value="F:RNA polymerase II cis-regulatory region sequence-specific DNA binding"/>
    <property type="evidence" value="ECO:0007669"/>
    <property type="project" value="InterPro"/>
</dbReference>
<keyword evidence="3" id="KW-0677">Repeat</keyword>
<reference evidence="8 9" key="1">
    <citation type="submission" date="2015-01" db="EMBL/GenBank/DDBJ databases">
        <title>The Genome Sequence of Exophiala xenobiotica CBS118157.</title>
        <authorList>
            <consortium name="The Broad Institute Genomics Platform"/>
            <person name="Cuomo C."/>
            <person name="de Hoog S."/>
            <person name="Gorbushina A."/>
            <person name="Stielow B."/>
            <person name="Teixiera M."/>
            <person name="Abouelleil A."/>
            <person name="Chapman S.B."/>
            <person name="Priest M."/>
            <person name="Young S.K."/>
            <person name="Wortman J."/>
            <person name="Nusbaum C."/>
            <person name="Birren B."/>
        </authorList>
    </citation>
    <scope>NUCLEOTIDE SEQUENCE [LARGE SCALE GENOMIC DNA]</scope>
    <source>
        <strain evidence="8 9">CBS 118157</strain>
    </source>
</reference>
<dbReference type="GeneID" id="25333973"/>
<keyword evidence="2" id="KW-0479">Metal-binding</keyword>
<keyword evidence="4" id="KW-0863">Zinc-finger</keyword>
<dbReference type="HOGENOM" id="CLU_012538_1_1_1"/>
<name>A0A0D2E6X6_9EURO</name>
<evidence type="ECO:0000256" key="3">
    <source>
        <dbReference type="ARBA" id="ARBA00022737"/>
    </source>
</evidence>
<dbReference type="RefSeq" id="XP_013311064.1">
    <property type="nucleotide sequence ID" value="XM_013455610.1"/>
</dbReference>
<protein>
    <recommendedName>
        <fullName evidence="7">Xylanolytic transcriptional activator regulatory domain-containing protein</fullName>
    </recommendedName>
</protein>
<evidence type="ECO:0000313" key="9">
    <source>
        <dbReference type="Proteomes" id="UP000054342"/>
    </source>
</evidence>
<dbReference type="GO" id="GO:0008270">
    <property type="term" value="F:zinc ion binding"/>
    <property type="evidence" value="ECO:0007669"/>
    <property type="project" value="UniProtKB-KW"/>
</dbReference>
<dbReference type="PANTHER" id="PTHR40626">
    <property type="entry name" value="MIP31509P"/>
    <property type="match status" value="1"/>
</dbReference>
<evidence type="ECO:0000259" key="7">
    <source>
        <dbReference type="Pfam" id="PF04082"/>
    </source>
</evidence>
<dbReference type="GO" id="GO:0006351">
    <property type="term" value="P:DNA-templated transcription"/>
    <property type="evidence" value="ECO:0007669"/>
    <property type="project" value="InterPro"/>
</dbReference>
<evidence type="ECO:0000256" key="5">
    <source>
        <dbReference type="ARBA" id="ARBA00022833"/>
    </source>
</evidence>
<dbReference type="InterPro" id="IPR051059">
    <property type="entry name" value="VerF-like"/>
</dbReference>
<evidence type="ECO:0000256" key="4">
    <source>
        <dbReference type="ARBA" id="ARBA00022771"/>
    </source>
</evidence>
<dbReference type="GO" id="GO:0000981">
    <property type="term" value="F:DNA-binding transcription factor activity, RNA polymerase II-specific"/>
    <property type="evidence" value="ECO:0007669"/>
    <property type="project" value="InterPro"/>
</dbReference>
<sequence>METDSYQESIRCGASRSLAIFIRIISTFDITGIFDPDFTLPGSFSSRETSLYHSQESRTSTWGLPSSVTLMDFSGATGVSVSPRSSACGDEAPPVAYQTYDLNCESPQFAMPQPTETSMESGEPWILPCEPSPSPEPDDCLWVSNEIITRLRDGISQQSLSQSPYPREWSSWLQNDCFALFGPNSLRKFTEEYWSTWHIHWPVIHRTKFRIPTASAALVAAMVLLGASYSSDATTRGRARYWADSVEAMVFADEYFGSATVFSALNAACMERRLRALQAGHAMCIYQTFEGNTMARRRARRSRFNEVVANGRHENLEHVTIDMFRWEEFILKEELIRTLVYMIVLDSSFVILYNTIPRVMVSEMQTAVACPEACFQATTESECLQHLRAWMSHPLWKGRRMSIAGAFEILSGTDLDFQTQQMFAQFGDLNLYILTCAFHSTVFYIRNFILPFDHTVSIANFSRNWRRIWTLRKLLRFREAFGTPAQAMENEAVRMERWRQTGFMKEALQFWLLGQIMLESKKPSKVDKNSEFSNNNAPIQFDQPCMNDLKQYLRGFDRTSTCK</sequence>
<evidence type="ECO:0000256" key="1">
    <source>
        <dbReference type="ARBA" id="ARBA00004123"/>
    </source>
</evidence>
<dbReference type="EMBL" id="KN847323">
    <property type="protein sequence ID" value="KIW50480.1"/>
    <property type="molecule type" value="Genomic_DNA"/>
</dbReference>
<comment type="subcellular location">
    <subcellularLocation>
        <location evidence="1">Nucleus</location>
    </subcellularLocation>
</comment>